<keyword evidence="3" id="KW-0997">Cell inner membrane</keyword>
<evidence type="ECO:0000313" key="10">
    <source>
        <dbReference type="Proteomes" id="UP000092544"/>
    </source>
</evidence>
<evidence type="ECO:0000256" key="4">
    <source>
        <dbReference type="ARBA" id="ARBA00022692"/>
    </source>
</evidence>
<feature type="domain" description="Peptidase S54 rhomboid" evidence="8">
    <location>
        <begin position="140"/>
        <end position="280"/>
    </location>
</feature>
<dbReference type="Pfam" id="PF01694">
    <property type="entry name" value="Rhomboid"/>
    <property type="match status" value="1"/>
</dbReference>
<dbReference type="RefSeq" id="WP_067017992.1">
    <property type="nucleotide sequence ID" value="NZ_FLOB01000008.1"/>
</dbReference>
<protein>
    <submittedName>
        <fullName evidence="9">Rhomboid protease GlpG</fullName>
        <ecNumber evidence="9">3.4.21.105</ecNumber>
    </submittedName>
</protein>
<dbReference type="STRING" id="1792290.MSP8886_03085"/>
<keyword evidence="5 7" id="KW-1133">Transmembrane helix</keyword>
<dbReference type="GO" id="GO:0004252">
    <property type="term" value="F:serine-type endopeptidase activity"/>
    <property type="evidence" value="ECO:0007669"/>
    <property type="project" value="InterPro"/>
</dbReference>
<dbReference type="GO" id="GO:0016020">
    <property type="term" value="C:membrane"/>
    <property type="evidence" value="ECO:0007669"/>
    <property type="project" value="UniProtKB-SubCell"/>
</dbReference>
<evidence type="ECO:0000256" key="3">
    <source>
        <dbReference type="ARBA" id="ARBA00022519"/>
    </source>
</evidence>
<feature type="transmembrane region" description="Helical" evidence="7">
    <location>
        <begin position="178"/>
        <end position="197"/>
    </location>
</feature>
<comment type="subcellular location">
    <subcellularLocation>
        <location evidence="1">Membrane</location>
        <topology evidence="1">Multi-pass membrane protein</topology>
    </subcellularLocation>
</comment>
<dbReference type="EC" id="3.4.21.105" evidence="9"/>
<feature type="transmembrane region" description="Helical" evidence="7">
    <location>
        <begin position="203"/>
        <end position="225"/>
    </location>
</feature>
<proteinExistence type="predicted"/>
<organism evidence="9 10">
    <name type="scientific">Marinomonas spartinae</name>
    <dbReference type="NCBI Taxonomy" id="1792290"/>
    <lineage>
        <taxon>Bacteria</taxon>
        <taxon>Pseudomonadati</taxon>
        <taxon>Pseudomonadota</taxon>
        <taxon>Gammaproteobacteria</taxon>
        <taxon>Oceanospirillales</taxon>
        <taxon>Oceanospirillaceae</taxon>
        <taxon>Marinomonas</taxon>
    </lineage>
</organism>
<keyword evidence="9" id="KW-0645">Protease</keyword>
<dbReference type="AlphaFoldDB" id="A0A1A8TLI4"/>
<evidence type="ECO:0000256" key="6">
    <source>
        <dbReference type="ARBA" id="ARBA00023136"/>
    </source>
</evidence>
<keyword evidence="10" id="KW-1185">Reference proteome</keyword>
<dbReference type="PANTHER" id="PTHR43066:SF26">
    <property type="entry name" value="RHOMBOID PROTEASE GLPG"/>
    <property type="match status" value="1"/>
</dbReference>
<evidence type="ECO:0000256" key="1">
    <source>
        <dbReference type="ARBA" id="ARBA00004141"/>
    </source>
</evidence>
<keyword evidence="6 7" id="KW-0472">Membrane</keyword>
<dbReference type="Gene3D" id="1.20.1540.10">
    <property type="entry name" value="Rhomboid-like"/>
    <property type="match status" value="1"/>
</dbReference>
<accession>A0A1A8TLI4</accession>
<evidence type="ECO:0000256" key="7">
    <source>
        <dbReference type="SAM" id="Phobius"/>
    </source>
</evidence>
<dbReference type="InterPro" id="IPR038244">
    <property type="entry name" value="NRho_sf"/>
</dbReference>
<dbReference type="Proteomes" id="UP000092544">
    <property type="component" value="Unassembled WGS sequence"/>
</dbReference>
<feature type="transmembrane region" description="Helical" evidence="7">
    <location>
        <begin position="86"/>
        <end position="106"/>
    </location>
</feature>
<name>A0A1A8TLI4_9GAMM</name>
<feature type="transmembrane region" description="Helical" evidence="7">
    <location>
        <begin position="232"/>
        <end position="252"/>
    </location>
</feature>
<gene>
    <name evidence="9" type="primary">glpG</name>
    <name evidence="9" type="ORF">MSP8886_03085</name>
</gene>
<dbReference type="SUPFAM" id="SSF144091">
    <property type="entry name" value="Rhomboid-like"/>
    <property type="match status" value="1"/>
</dbReference>
<evidence type="ECO:0000256" key="5">
    <source>
        <dbReference type="ARBA" id="ARBA00022989"/>
    </source>
</evidence>
<keyword evidence="9" id="KW-0378">Hydrolase</keyword>
<dbReference type="GO" id="GO:0006508">
    <property type="term" value="P:proteolysis"/>
    <property type="evidence" value="ECO:0007669"/>
    <property type="project" value="UniProtKB-KW"/>
</dbReference>
<dbReference type="OrthoDB" id="9778341at2"/>
<dbReference type="PANTHER" id="PTHR43066">
    <property type="entry name" value="RHOMBOID-RELATED PROTEIN"/>
    <property type="match status" value="1"/>
</dbReference>
<dbReference type="InterPro" id="IPR035952">
    <property type="entry name" value="Rhomboid-like_sf"/>
</dbReference>
<reference evidence="9 10" key="1">
    <citation type="submission" date="2016-06" db="EMBL/GenBank/DDBJ databases">
        <authorList>
            <person name="Kjaerup R.B."/>
            <person name="Dalgaard T.S."/>
            <person name="Juul-Madsen H.R."/>
        </authorList>
    </citation>
    <scope>NUCLEOTIDE SEQUENCE [LARGE SCALE GENOMIC DNA]</scope>
    <source>
        <strain evidence="9 10">CECT 8886</strain>
    </source>
</reference>
<evidence type="ECO:0000259" key="8">
    <source>
        <dbReference type="Pfam" id="PF01694"/>
    </source>
</evidence>
<feature type="transmembrane region" description="Helical" evidence="7">
    <location>
        <begin position="145"/>
        <end position="166"/>
    </location>
</feature>
<dbReference type="Gene3D" id="3.30.70.2080">
    <property type="match status" value="1"/>
</dbReference>
<evidence type="ECO:0000256" key="2">
    <source>
        <dbReference type="ARBA" id="ARBA00022475"/>
    </source>
</evidence>
<dbReference type="InterPro" id="IPR022764">
    <property type="entry name" value="Peptidase_S54_rhomboid_dom"/>
</dbReference>
<keyword evidence="4 7" id="KW-0812">Transmembrane</keyword>
<sequence length="291" mass="32699">MYLVYQFSANEDPSLLSQTLWRLKISHRIVVNDGRSELWVNHPSHQEPASQLVKMWLNDPQMLNKVEIDPNQPIPQSSSIVEQIKAAPATVGVLLAAVIVAFITQLGSDLSMVQYFTISPFSVFGGQIRFFSLQNVLAQGEYWRLLTPALIHFSVMHIVFNALWVWDVGRRLERMIGSLAWIVGVIVIAIFSNILQFEIDSNPLFGGLSGVVYGLIGFAWLLPILRKDWPVIVSKPLMIFFMVWLGIGYTQIPESLGLGSIANTAHTIGLFAGLALCLLYWVTTKHRPLRQ</sequence>
<feature type="transmembrane region" description="Helical" evidence="7">
    <location>
        <begin position="264"/>
        <end position="282"/>
    </location>
</feature>
<dbReference type="EMBL" id="FLOB01000008">
    <property type="protein sequence ID" value="SBS34500.1"/>
    <property type="molecule type" value="Genomic_DNA"/>
</dbReference>
<evidence type="ECO:0000313" key="9">
    <source>
        <dbReference type="EMBL" id="SBS34500.1"/>
    </source>
</evidence>
<keyword evidence="2" id="KW-1003">Cell membrane</keyword>